<organism evidence="3 4">
    <name type="scientific">Kibdelosporangium phytohabitans</name>
    <dbReference type="NCBI Taxonomy" id="860235"/>
    <lineage>
        <taxon>Bacteria</taxon>
        <taxon>Bacillati</taxon>
        <taxon>Actinomycetota</taxon>
        <taxon>Actinomycetes</taxon>
        <taxon>Pseudonocardiales</taxon>
        <taxon>Pseudonocardiaceae</taxon>
        <taxon>Kibdelosporangium</taxon>
    </lineage>
</organism>
<dbReference type="PANTHER" id="PTHR45138">
    <property type="entry name" value="REGULATORY COMPONENTS OF SENSORY TRANSDUCTION SYSTEM"/>
    <property type="match status" value="1"/>
</dbReference>
<feature type="transmembrane region" description="Helical" evidence="1">
    <location>
        <begin position="99"/>
        <end position="122"/>
    </location>
</feature>
<dbReference type="Gene3D" id="3.30.70.270">
    <property type="match status" value="1"/>
</dbReference>
<name>A0A0N7F2P4_9PSEU</name>
<keyword evidence="1" id="KW-1133">Transmembrane helix</keyword>
<dbReference type="InterPro" id="IPR000160">
    <property type="entry name" value="GGDEF_dom"/>
</dbReference>
<dbReference type="STRING" id="860235.AOZ06_05190"/>
<dbReference type="PROSITE" id="PS50887">
    <property type="entry name" value="GGDEF"/>
    <property type="match status" value="1"/>
</dbReference>
<dbReference type="GO" id="GO:0043709">
    <property type="term" value="P:cell adhesion involved in single-species biofilm formation"/>
    <property type="evidence" value="ECO:0007669"/>
    <property type="project" value="TreeGrafter"/>
</dbReference>
<dbReference type="Proteomes" id="UP000063699">
    <property type="component" value="Chromosome"/>
</dbReference>
<dbReference type="InterPro" id="IPR050469">
    <property type="entry name" value="Diguanylate_Cyclase"/>
</dbReference>
<dbReference type="NCBIfam" id="TIGR00254">
    <property type="entry name" value="GGDEF"/>
    <property type="match status" value="1"/>
</dbReference>
<keyword evidence="1" id="KW-0812">Transmembrane</keyword>
<dbReference type="CDD" id="cd01949">
    <property type="entry name" value="GGDEF"/>
    <property type="match status" value="1"/>
</dbReference>
<protein>
    <submittedName>
        <fullName evidence="3">Diguanylate cyclase</fullName>
    </submittedName>
</protein>
<feature type="transmembrane region" description="Helical" evidence="1">
    <location>
        <begin position="142"/>
        <end position="163"/>
    </location>
</feature>
<dbReference type="Pfam" id="PF00990">
    <property type="entry name" value="GGDEF"/>
    <property type="match status" value="1"/>
</dbReference>
<dbReference type="SMART" id="SM00267">
    <property type="entry name" value="GGDEF"/>
    <property type="match status" value="1"/>
</dbReference>
<dbReference type="SUPFAM" id="SSF55073">
    <property type="entry name" value="Nucleotide cyclase"/>
    <property type="match status" value="1"/>
</dbReference>
<evidence type="ECO:0000313" key="4">
    <source>
        <dbReference type="Proteomes" id="UP000063699"/>
    </source>
</evidence>
<dbReference type="FunFam" id="3.30.70.270:FF:000001">
    <property type="entry name" value="Diguanylate cyclase domain protein"/>
    <property type="match status" value="1"/>
</dbReference>
<dbReference type="InterPro" id="IPR029787">
    <property type="entry name" value="Nucleotide_cyclase"/>
</dbReference>
<dbReference type="InterPro" id="IPR043128">
    <property type="entry name" value="Rev_trsase/Diguanyl_cyclase"/>
</dbReference>
<proteinExistence type="predicted"/>
<gene>
    <name evidence="3" type="ORF">AOZ06_05190</name>
</gene>
<dbReference type="EMBL" id="CP012752">
    <property type="protein sequence ID" value="ALG06399.1"/>
    <property type="molecule type" value="Genomic_DNA"/>
</dbReference>
<dbReference type="PANTHER" id="PTHR45138:SF9">
    <property type="entry name" value="DIGUANYLATE CYCLASE DGCM-RELATED"/>
    <property type="match status" value="1"/>
</dbReference>
<accession>A0A0N7F2P4</accession>
<keyword evidence="4" id="KW-1185">Reference proteome</keyword>
<evidence type="ECO:0000256" key="1">
    <source>
        <dbReference type="SAM" id="Phobius"/>
    </source>
</evidence>
<reference evidence="3 4" key="1">
    <citation type="submission" date="2015-07" db="EMBL/GenBank/DDBJ databases">
        <title>Genome sequencing of Kibdelosporangium phytohabitans.</title>
        <authorList>
            <person name="Qin S."/>
            <person name="Xing K."/>
        </authorList>
    </citation>
    <scope>NUCLEOTIDE SEQUENCE [LARGE SCALE GENOMIC DNA]</scope>
    <source>
        <strain evidence="3 4">KLBMP1111</strain>
    </source>
</reference>
<feature type="transmembrane region" description="Helical" evidence="1">
    <location>
        <begin position="32"/>
        <end position="51"/>
    </location>
</feature>
<keyword evidence="1" id="KW-0472">Membrane</keyword>
<sequence>MNEANPAPRAAVSLRAVFSPAQWALWSQRPRFVVYCLTIESVVVVATMIYIRAMVVSSHHVIILATLLGLGVLQAELGRTVERVRRRVNGTPHINMTSVWTFAGVLLLPPPLVGALVASLYLHLAVRSWYRLRRVPAYRTVFNGALAILTCYVAHGALAIMQIPTIDAAIDAEWAGVGAVGVGILIYFVTGAIVVVPGLRTRSRTLRALFGGWGENGLELATLCLGALLGLALTTMTLAAGLLIIPPMLMLHRQVLIRQLEAAAARDDKTGLWNTRGWHSIAAGVLTKAERSTRSTFCLLMIDIDFFKKINDTYGHLIGDLVLKAVANQLSDSVRDYDAVARFGGEEFVVLLPDVDEIDGLAVAERIRTRVEQMTVPIYEDGSDVIVTTIDKLSVSIGVAVYPTAGNAIQPVLQAADRALLDAKQAGRNRVVVAA</sequence>
<feature type="transmembrane region" description="Helical" evidence="1">
    <location>
        <begin position="220"/>
        <end position="245"/>
    </location>
</feature>
<evidence type="ECO:0000313" key="3">
    <source>
        <dbReference type="EMBL" id="ALG06399.1"/>
    </source>
</evidence>
<dbReference type="OrthoDB" id="23692at2"/>
<evidence type="ECO:0000259" key="2">
    <source>
        <dbReference type="PROSITE" id="PS50887"/>
    </source>
</evidence>
<dbReference type="GO" id="GO:1902201">
    <property type="term" value="P:negative regulation of bacterial-type flagellum-dependent cell motility"/>
    <property type="evidence" value="ECO:0007669"/>
    <property type="project" value="TreeGrafter"/>
</dbReference>
<dbReference type="GO" id="GO:0052621">
    <property type="term" value="F:diguanylate cyclase activity"/>
    <property type="evidence" value="ECO:0007669"/>
    <property type="project" value="TreeGrafter"/>
</dbReference>
<dbReference type="AlphaFoldDB" id="A0A0N7F2P4"/>
<dbReference type="KEGG" id="kphy:AOZ06_05190"/>
<feature type="transmembrane region" description="Helical" evidence="1">
    <location>
        <begin position="175"/>
        <end position="200"/>
    </location>
</feature>
<dbReference type="GO" id="GO:0005886">
    <property type="term" value="C:plasma membrane"/>
    <property type="evidence" value="ECO:0007669"/>
    <property type="project" value="TreeGrafter"/>
</dbReference>
<feature type="domain" description="GGDEF" evidence="2">
    <location>
        <begin position="295"/>
        <end position="435"/>
    </location>
</feature>